<dbReference type="OrthoDB" id="5409186at2759"/>
<dbReference type="EMBL" id="CP003010">
    <property type="protein sequence ID" value="AEO67313.1"/>
    <property type="molecule type" value="Genomic_DNA"/>
</dbReference>
<reference evidence="4 5" key="1">
    <citation type="journal article" date="2011" name="Nat. Biotechnol.">
        <title>Comparative genomic analysis of the thermophilic biomass-degrading fungi Myceliophthora thermophila and Thielavia terrestris.</title>
        <authorList>
            <person name="Berka R.M."/>
            <person name="Grigoriev I.V."/>
            <person name="Otillar R."/>
            <person name="Salamov A."/>
            <person name="Grimwood J."/>
            <person name="Reid I."/>
            <person name="Ishmael N."/>
            <person name="John T."/>
            <person name="Darmond C."/>
            <person name="Moisan M.-C."/>
            <person name="Henrissat B."/>
            <person name="Coutinho P.M."/>
            <person name="Lombard V."/>
            <person name="Natvig D.O."/>
            <person name="Lindquist E."/>
            <person name="Schmutz J."/>
            <person name="Lucas S."/>
            <person name="Harris P."/>
            <person name="Powlowski J."/>
            <person name="Bellemare A."/>
            <person name="Taylor D."/>
            <person name="Butler G."/>
            <person name="de Vries R.P."/>
            <person name="Allijn I.E."/>
            <person name="van den Brink J."/>
            <person name="Ushinsky S."/>
            <person name="Storms R."/>
            <person name="Powell A.J."/>
            <person name="Paulsen I.T."/>
            <person name="Elbourne L.D.H."/>
            <person name="Baker S.E."/>
            <person name="Magnuson J."/>
            <person name="LaBoissiere S."/>
            <person name="Clutterbuck A.J."/>
            <person name="Martinez D."/>
            <person name="Wogulis M."/>
            <person name="de Leon A.L."/>
            <person name="Rey M.W."/>
            <person name="Tsang A."/>
        </authorList>
    </citation>
    <scope>NUCLEOTIDE SEQUENCE [LARGE SCALE GENOMIC DNA]</scope>
    <source>
        <strain evidence="5">ATCC 38088 / NRRL 8126</strain>
    </source>
</reference>
<feature type="transmembrane region" description="Helical" evidence="2">
    <location>
        <begin position="274"/>
        <end position="297"/>
    </location>
</feature>
<dbReference type="eggNOG" id="ENOG502T1JU">
    <property type="taxonomic scope" value="Eukaryota"/>
</dbReference>
<evidence type="ECO:0000313" key="4">
    <source>
        <dbReference type="EMBL" id="AEO67313.1"/>
    </source>
</evidence>
<evidence type="ECO:0000313" key="5">
    <source>
        <dbReference type="Proteomes" id="UP000008181"/>
    </source>
</evidence>
<feature type="region of interest" description="Disordered" evidence="1">
    <location>
        <begin position="234"/>
        <end position="262"/>
    </location>
</feature>
<feature type="region of interest" description="Disordered" evidence="1">
    <location>
        <begin position="132"/>
        <end position="196"/>
    </location>
</feature>
<dbReference type="RefSeq" id="XP_003653649.1">
    <property type="nucleotide sequence ID" value="XM_003653601.1"/>
</dbReference>
<keyword evidence="2" id="KW-1133">Transmembrane helix</keyword>
<keyword evidence="3" id="KW-0732">Signal</keyword>
<evidence type="ECO:0000256" key="2">
    <source>
        <dbReference type="SAM" id="Phobius"/>
    </source>
</evidence>
<sequence>MRQHRISIAALQLLLALGSAQEYEFVRWNAPAGNLAANDVYRRQSPPPGYHPEFGSCGSGTTCENACGPNWISCQASTNLSLFCYNKVDLNQTCCENGSGRACDNGYYCAWQEFGGRVWCCENGQSLEECGVPQPASSSSTATSSPTSSGETSSSPSTPESPTSAPTWGSTSGSPSASPSESISNSHSLSTTSSQCPASTVTSWATTTIFSTINLGSATVTVTVNGGDCSSSTLSTLAGPSETSSTPGTITAPPSPSSTSLRPPIFNATSTQTLVTAGAGSVAVSPLAFALVLLPLLQI</sequence>
<organism evidence="4 5">
    <name type="scientific">Thermothielavioides terrestris (strain ATCC 38088 / NRRL 8126)</name>
    <name type="common">Thielavia terrestris</name>
    <dbReference type="NCBI Taxonomy" id="578455"/>
    <lineage>
        <taxon>Eukaryota</taxon>
        <taxon>Fungi</taxon>
        <taxon>Dikarya</taxon>
        <taxon>Ascomycota</taxon>
        <taxon>Pezizomycotina</taxon>
        <taxon>Sordariomycetes</taxon>
        <taxon>Sordariomycetidae</taxon>
        <taxon>Sordariales</taxon>
        <taxon>Chaetomiaceae</taxon>
        <taxon>Thermothielavioides</taxon>
        <taxon>Thermothielavioides terrestris</taxon>
    </lineage>
</organism>
<keyword evidence="2" id="KW-0812">Transmembrane</keyword>
<dbReference type="HOGENOM" id="CLU_970387_0_0_1"/>
<feature type="signal peptide" evidence="3">
    <location>
        <begin position="1"/>
        <end position="20"/>
    </location>
</feature>
<evidence type="ECO:0000256" key="1">
    <source>
        <dbReference type="SAM" id="MobiDB-lite"/>
    </source>
</evidence>
<feature type="compositionally biased region" description="Low complexity" evidence="1">
    <location>
        <begin position="135"/>
        <end position="196"/>
    </location>
</feature>
<gene>
    <name evidence="4" type="ORF">THITE_2129237</name>
</gene>
<proteinExistence type="predicted"/>
<dbReference type="KEGG" id="ttt:THITE_2129237"/>
<feature type="compositionally biased region" description="Low complexity" evidence="1">
    <location>
        <begin position="243"/>
        <end position="262"/>
    </location>
</feature>
<dbReference type="Proteomes" id="UP000008181">
    <property type="component" value="Chromosome 2"/>
</dbReference>
<protein>
    <submittedName>
        <fullName evidence="4">Uncharacterized protein</fullName>
    </submittedName>
</protein>
<keyword evidence="5" id="KW-1185">Reference proteome</keyword>
<keyword evidence="2" id="KW-0472">Membrane</keyword>
<name>G2R0Q2_THETT</name>
<dbReference type="GeneID" id="11515015"/>
<feature type="chain" id="PRO_5003436848" evidence="3">
    <location>
        <begin position="21"/>
        <end position="299"/>
    </location>
</feature>
<evidence type="ECO:0000256" key="3">
    <source>
        <dbReference type="SAM" id="SignalP"/>
    </source>
</evidence>
<accession>G2R0Q2</accession>
<dbReference type="AlphaFoldDB" id="G2R0Q2"/>